<reference evidence="3" key="1">
    <citation type="submission" date="2021-01" db="EMBL/GenBank/DDBJ databases">
        <authorList>
            <consortium name="Genoscope - CEA"/>
            <person name="William W."/>
        </authorList>
    </citation>
    <scope>NUCLEOTIDE SEQUENCE</scope>
</reference>
<dbReference type="AlphaFoldDB" id="A0A8S1RLV1"/>
<feature type="domain" description="PABC" evidence="2">
    <location>
        <begin position="178"/>
        <end position="262"/>
    </location>
</feature>
<gene>
    <name evidence="3" type="ORF">PSON_ATCC_30995.1.T1820024</name>
</gene>
<sequence>MIRTTLKECGYGDIQMIRLEKMQQGFQQIIRIGYIVFEQASDANKLVKNFKENEKFEEIKKLFDPNVDTAGGKYFQHLFPQQSQQRGQRRNNQRQSPNRRIYSMPQGPNPFGQRMPFPPYQMQQRMQGPGGRRPFPQQIPGFPQPIRPNLPPPVQQVDTQQQIPSQIIPFNQRQDLLDLMANIDSFKAKPQEDQLRQIQQMLYYRIKAKLNTDTEAHWKRISEILSDPTNYSIEEIIDMFKDEELFNSFVDEAIEQLKEASCW</sequence>
<dbReference type="EMBL" id="CAJJDN010000182">
    <property type="protein sequence ID" value="CAD8127999.1"/>
    <property type="molecule type" value="Genomic_DNA"/>
</dbReference>
<comment type="caution">
    <text evidence="3">The sequence shown here is derived from an EMBL/GenBank/DDBJ whole genome shotgun (WGS) entry which is preliminary data.</text>
</comment>
<accession>A0A8S1RLV1</accession>
<name>A0A8S1RLV1_9CILI</name>
<dbReference type="PROSITE" id="PS51309">
    <property type="entry name" value="PABC"/>
    <property type="match status" value="1"/>
</dbReference>
<dbReference type="Proteomes" id="UP000692954">
    <property type="component" value="Unassembled WGS sequence"/>
</dbReference>
<proteinExistence type="predicted"/>
<dbReference type="OrthoDB" id="302716at2759"/>
<dbReference type="GO" id="GO:0003723">
    <property type="term" value="F:RNA binding"/>
    <property type="evidence" value="ECO:0007669"/>
    <property type="project" value="InterPro"/>
</dbReference>
<protein>
    <recommendedName>
        <fullName evidence="2">PABC domain-containing protein</fullName>
    </recommendedName>
</protein>
<feature type="compositionally biased region" description="Low complexity" evidence="1">
    <location>
        <begin position="120"/>
        <end position="141"/>
    </location>
</feature>
<feature type="compositionally biased region" description="Pro residues" evidence="1">
    <location>
        <begin position="142"/>
        <end position="154"/>
    </location>
</feature>
<evidence type="ECO:0000256" key="1">
    <source>
        <dbReference type="SAM" id="MobiDB-lite"/>
    </source>
</evidence>
<evidence type="ECO:0000313" key="3">
    <source>
        <dbReference type="EMBL" id="CAD8127999.1"/>
    </source>
</evidence>
<keyword evidence="4" id="KW-1185">Reference proteome</keyword>
<evidence type="ECO:0000313" key="4">
    <source>
        <dbReference type="Proteomes" id="UP000692954"/>
    </source>
</evidence>
<organism evidence="3 4">
    <name type="scientific">Paramecium sonneborni</name>
    <dbReference type="NCBI Taxonomy" id="65129"/>
    <lineage>
        <taxon>Eukaryota</taxon>
        <taxon>Sar</taxon>
        <taxon>Alveolata</taxon>
        <taxon>Ciliophora</taxon>
        <taxon>Intramacronucleata</taxon>
        <taxon>Oligohymenophorea</taxon>
        <taxon>Peniculida</taxon>
        <taxon>Parameciidae</taxon>
        <taxon>Paramecium</taxon>
    </lineage>
</organism>
<feature type="region of interest" description="Disordered" evidence="1">
    <location>
        <begin position="79"/>
        <end position="156"/>
    </location>
</feature>
<dbReference type="InterPro" id="IPR002004">
    <property type="entry name" value="PABP_HYD_C"/>
</dbReference>
<evidence type="ECO:0000259" key="2">
    <source>
        <dbReference type="PROSITE" id="PS51309"/>
    </source>
</evidence>